<feature type="transmembrane region" description="Helical" evidence="7">
    <location>
        <begin position="64"/>
        <end position="83"/>
    </location>
</feature>
<comment type="similarity">
    <text evidence="2">Belongs to the MscS (TC 1.A.23) family.</text>
</comment>
<evidence type="ECO:0000256" key="7">
    <source>
        <dbReference type="SAM" id="Phobius"/>
    </source>
</evidence>
<feature type="domain" description="Mechanosensitive ion channel transmembrane helices 2/3" evidence="9">
    <location>
        <begin position="74"/>
        <end position="114"/>
    </location>
</feature>
<keyword evidence="3" id="KW-1003">Cell membrane</keyword>
<comment type="subcellular location">
    <subcellularLocation>
        <location evidence="1">Cell membrane</location>
        <topology evidence="1">Multi-pass membrane protein</topology>
    </subcellularLocation>
</comment>
<dbReference type="Gene3D" id="2.30.30.60">
    <property type="match status" value="1"/>
</dbReference>
<dbReference type="GO" id="GO:0008381">
    <property type="term" value="F:mechanosensitive monoatomic ion channel activity"/>
    <property type="evidence" value="ECO:0007669"/>
    <property type="project" value="InterPro"/>
</dbReference>
<dbReference type="EMBL" id="LBQB01000009">
    <property type="protein sequence ID" value="KKP69097.1"/>
    <property type="molecule type" value="Genomic_DNA"/>
</dbReference>
<name>A0A0G0EP98_UNCC3</name>
<evidence type="ECO:0000259" key="8">
    <source>
        <dbReference type="Pfam" id="PF00924"/>
    </source>
</evidence>
<dbReference type="InterPro" id="IPR045276">
    <property type="entry name" value="YbiO_bact"/>
</dbReference>
<dbReference type="InterPro" id="IPR023408">
    <property type="entry name" value="MscS_beta-dom_sf"/>
</dbReference>
<proteinExistence type="inferred from homology"/>
<dbReference type="GO" id="GO:0005886">
    <property type="term" value="C:plasma membrane"/>
    <property type="evidence" value="ECO:0007669"/>
    <property type="project" value="UniProtKB-SubCell"/>
</dbReference>
<evidence type="ECO:0000256" key="6">
    <source>
        <dbReference type="ARBA" id="ARBA00023136"/>
    </source>
</evidence>
<gene>
    <name evidence="10" type="ORF">UR67_C0009G0024</name>
</gene>
<dbReference type="FunFam" id="2.30.30.60:FF:000001">
    <property type="entry name" value="MscS Mechanosensitive ion channel"/>
    <property type="match status" value="1"/>
</dbReference>
<dbReference type="InterPro" id="IPR006685">
    <property type="entry name" value="MscS_channel_2nd"/>
</dbReference>
<evidence type="ECO:0000256" key="2">
    <source>
        <dbReference type="ARBA" id="ARBA00008017"/>
    </source>
</evidence>
<reference evidence="10 11" key="1">
    <citation type="journal article" date="2015" name="Nature">
        <title>rRNA introns, odd ribosomes, and small enigmatic genomes across a large radiation of phyla.</title>
        <authorList>
            <person name="Brown C.T."/>
            <person name="Hug L.A."/>
            <person name="Thomas B.C."/>
            <person name="Sharon I."/>
            <person name="Castelle C.J."/>
            <person name="Singh A."/>
            <person name="Wilkins M.J."/>
            <person name="Williams K.H."/>
            <person name="Banfield J.F."/>
        </authorList>
    </citation>
    <scope>NUCLEOTIDE SEQUENCE [LARGE SCALE GENOMIC DNA]</scope>
</reference>
<feature type="transmembrane region" description="Helical" evidence="7">
    <location>
        <begin position="12"/>
        <end position="30"/>
    </location>
</feature>
<dbReference type="Proteomes" id="UP000034581">
    <property type="component" value="Unassembled WGS sequence"/>
</dbReference>
<dbReference type="Pfam" id="PF00924">
    <property type="entry name" value="MS_channel_2nd"/>
    <property type="match status" value="1"/>
</dbReference>
<comment type="caution">
    <text evidence="10">The sequence shown here is derived from an EMBL/GenBank/DDBJ whole genome shotgun (WGS) entry which is preliminary data.</text>
</comment>
<dbReference type="PANTHER" id="PTHR30460:SF0">
    <property type="entry name" value="MODERATE CONDUCTANCE MECHANOSENSITIVE CHANNEL YBIO"/>
    <property type="match status" value="1"/>
</dbReference>
<dbReference type="PANTHER" id="PTHR30460">
    <property type="entry name" value="MODERATE CONDUCTANCE MECHANOSENSITIVE CHANNEL YBIO"/>
    <property type="match status" value="1"/>
</dbReference>
<dbReference type="AlphaFoldDB" id="A0A0G0EP98"/>
<evidence type="ECO:0000313" key="11">
    <source>
        <dbReference type="Proteomes" id="UP000034581"/>
    </source>
</evidence>
<feature type="transmembrane region" description="Helical" evidence="7">
    <location>
        <begin position="95"/>
        <end position="117"/>
    </location>
</feature>
<evidence type="ECO:0000256" key="3">
    <source>
        <dbReference type="ARBA" id="ARBA00022475"/>
    </source>
</evidence>
<dbReference type="Gene3D" id="3.30.70.100">
    <property type="match status" value="1"/>
</dbReference>
<dbReference type="STRING" id="1618350.UR67_C0009G0024"/>
<dbReference type="PATRIC" id="fig|1618350.3.peg.1055"/>
<keyword evidence="5 7" id="KW-1133">Transmembrane helix</keyword>
<evidence type="ECO:0000256" key="4">
    <source>
        <dbReference type="ARBA" id="ARBA00022692"/>
    </source>
</evidence>
<dbReference type="InterPro" id="IPR049142">
    <property type="entry name" value="MS_channel_1st"/>
</dbReference>
<dbReference type="Gene3D" id="1.10.287.1260">
    <property type="match status" value="1"/>
</dbReference>
<organism evidence="10 11">
    <name type="scientific">candidate division CPR3 bacterium GW2011_GWF2_35_18</name>
    <dbReference type="NCBI Taxonomy" id="1618350"/>
    <lineage>
        <taxon>Bacteria</taxon>
        <taxon>Bacteria division CPR3</taxon>
    </lineage>
</organism>
<evidence type="ECO:0000313" key="10">
    <source>
        <dbReference type="EMBL" id="KKP69097.1"/>
    </source>
</evidence>
<accession>A0A0G0EP98</accession>
<protein>
    <submittedName>
        <fullName evidence="10">MscS Mechanosensitive ion channel</fullName>
    </submittedName>
</protein>
<keyword evidence="6 7" id="KW-0472">Membrane</keyword>
<dbReference type="InterPro" id="IPR011014">
    <property type="entry name" value="MscS_channel_TM-2"/>
</dbReference>
<feature type="domain" description="Mechanosensitive ion channel MscS" evidence="8">
    <location>
        <begin position="115"/>
        <end position="180"/>
    </location>
</feature>
<keyword evidence="4 7" id="KW-0812">Transmembrane</keyword>
<evidence type="ECO:0000256" key="1">
    <source>
        <dbReference type="ARBA" id="ARBA00004651"/>
    </source>
</evidence>
<dbReference type="Pfam" id="PF21088">
    <property type="entry name" value="MS_channel_1st"/>
    <property type="match status" value="1"/>
</dbReference>
<evidence type="ECO:0000259" key="9">
    <source>
        <dbReference type="Pfam" id="PF21088"/>
    </source>
</evidence>
<dbReference type="SUPFAM" id="SSF82861">
    <property type="entry name" value="Mechanosensitive channel protein MscS (YggB), transmembrane region"/>
    <property type="match status" value="1"/>
</dbReference>
<dbReference type="InterPro" id="IPR010920">
    <property type="entry name" value="LSM_dom_sf"/>
</dbReference>
<sequence>MITDNFISYPYIFTQILRIAAIVILSYLALKVVERFIPKLLGEGFKLVKKTGLTSEEQRSKKRMLTIVSVFRGLLKTIIYLVAGMMVLSEFGVNITPIIASAGIIGLAVGFGAQTLVKDFINGIFILFEDQFGEGDFIQIDAYKGKVERMNLRSTTLRDFNGVMHIIPNSRITIVSNLSRDFAKVNLDIQFPKEIKIDDAFKILKTISEDLISTKKMENIVIKNPEVLGIEDIDMGKYVIKVVVKTEALKQYDVARKYRYLFKKEMEKYEEKKS</sequence>
<dbReference type="SUPFAM" id="SSF50182">
    <property type="entry name" value="Sm-like ribonucleoproteins"/>
    <property type="match status" value="1"/>
</dbReference>
<evidence type="ECO:0000256" key="5">
    <source>
        <dbReference type="ARBA" id="ARBA00022989"/>
    </source>
</evidence>